<dbReference type="PANTHER" id="PTHR10815">
    <property type="entry name" value="METHYLATED-DNA--PROTEIN-CYSTEINE METHYLTRANSFERASE"/>
    <property type="match status" value="1"/>
</dbReference>
<dbReference type="Pfam" id="PF01035">
    <property type="entry name" value="DNA_binding_1"/>
    <property type="match status" value="1"/>
</dbReference>
<dbReference type="GO" id="GO:0006281">
    <property type="term" value="P:DNA repair"/>
    <property type="evidence" value="ECO:0007669"/>
    <property type="project" value="UniProtKB-KW"/>
</dbReference>
<dbReference type="InterPro" id="IPR036217">
    <property type="entry name" value="MethylDNA_cys_MeTrfase_DNAb"/>
</dbReference>
<comment type="caution">
    <text evidence="8">The sequence shown here is derived from an EMBL/GenBank/DDBJ whole genome shotgun (WGS) entry which is preliminary data.</text>
</comment>
<organism evidence="8 9">
    <name type="scientific">Methanobrevibacter curvatus</name>
    <dbReference type="NCBI Taxonomy" id="49547"/>
    <lineage>
        <taxon>Archaea</taxon>
        <taxon>Methanobacteriati</taxon>
        <taxon>Methanobacteriota</taxon>
        <taxon>Methanomada group</taxon>
        <taxon>Methanobacteria</taxon>
        <taxon>Methanobacteriales</taxon>
        <taxon>Methanobacteriaceae</taxon>
        <taxon>Methanobrevibacter</taxon>
    </lineage>
</organism>
<gene>
    <name evidence="8" type="primary">ogt</name>
    <name evidence="8" type="ORF">MBCUR_16410</name>
</gene>
<dbReference type="PATRIC" id="fig|49547.3.peg.1750"/>
<evidence type="ECO:0000256" key="6">
    <source>
        <dbReference type="ARBA" id="ARBA00049348"/>
    </source>
</evidence>
<feature type="domain" description="Methylated-DNA-[protein]-cysteine S-methyltransferase DNA binding" evidence="7">
    <location>
        <begin position="74"/>
        <end position="152"/>
    </location>
</feature>
<keyword evidence="4" id="KW-0227">DNA damage</keyword>
<accession>A0A165ZIU9</accession>
<name>A0A165ZIU9_9EURY</name>
<dbReference type="NCBIfam" id="TIGR00589">
    <property type="entry name" value="ogt"/>
    <property type="match status" value="1"/>
</dbReference>
<evidence type="ECO:0000256" key="1">
    <source>
        <dbReference type="ARBA" id="ARBA00001286"/>
    </source>
</evidence>
<dbReference type="InterPro" id="IPR001497">
    <property type="entry name" value="MethylDNA_cys_MeTrfase_AS"/>
</dbReference>
<evidence type="ECO:0000256" key="4">
    <source>
        <dbReference type="ARBA" id="ARBA00022763"/>
    </source>
</evidence>
<dbReference type="SUPFAM" id="SSF46767">
    <property type="entry name" value="Methylated DNA-protein cysteine methyltransferase, C-terminal domain"/>
    <property type="match status" value="1"/>
</dbReference>
<proteinExistence type="predicted"/>
<evidence type="ECO:0000259" key="7">
    <source>
        <dbReference type="Pfam" id="PF01035"/>
    </source>
</evidence>
<comment type="catalytic activity">
    <reaction evidence="6">
        <text>a 6-O-methyl-2'-deoxyguanosine in DNA + L-cysteinyl-[protein] = S-methyl-L-cysteinyl-[protein] + a 2'-deoxyguanosine in DNA</text>
        <dbReference type="Rhea" id="RHEA:24000"/>
        <dbReference type="Rhea" id="RHEA-COMP:10131"/>
        <dbReference type="Rhea" id="RHEA-COMP:10132"/>
        <dbReference type="Rhea" id="RHEA-COMP:11367"/>
        <dbReference type="Rhea" id="RHEA-COMP:11368"/>
        <dbReference type="ChEBI" id="CHEBI:29950"/>
        <dbReference type="ChEBI" id="CHEBI:82612"/>
        <dbReference type="ChEBI" id="CHEBI:85445"/>
        <dbReference type="ChEBI" id="CHEBI:85448"/>
        <dbReference type="EC" id="2.1.1.63"/>
    </reaction>
</comment>
<dbReference type="OrthoDB" id="372118at2157"/>
<keyword evidence="3 8" id="KW-0808">Transferase</keyword>
<dbReference type="Gene3D" id="1.10.10.10">
    <property type="entry name" value="Winged helix-like DNA-binding domain superfamily/Winged helix DNA-binding domain"/>
    <property type="match status" value="1"/>
</dbReference>
<dbReference type="GO" id="GO:0032259">
    <property type="term" value="P:methylation"/>
    <property type="evidence" value="ECO:0007669"/>
    <property type="project" value="UniProtKB-KW"/>
</dbReference>
<dbReference type="STRING" id="49547.MBCUR_16410"/>
<sequence>MDLKIYCKNGKLRRVFPVEEEEYFQEIIEIEGLSECLNEFKDNKNLKKIIDDSVNGKEVDFSYYFDFDDLNLTNFQKKVLKETFKIPNGEIRTYKEVGEAIGSKAYRAIGNALNKNPLFYIIPCHRVVGTNMKLTGFRSGLELKKEMLLKEGFKIENNRIIIE</sequence>
<dbReference type="GO" id="GO:0003908">
    <property type="term" value="F:methylated-DNA-[protein]-cysteine S-methyltransferase activity"/>
    <property type="evidence" value="ECO:0007669"/>
    <property type="project" value="UniProtKB-EC"/>
</dbReference>
<comment type="catalytic activity">
    <reaction evidence="1">
        <text>a 4-O-methyl-thymidine in DNA + L-cysteinyl-[protein] = a thymidine in DNA + S-methyl-L-cysteinyl-[protein]</text>
        <dbReference type="Rhea" id="RHEA:53428"/>
        <dbReference type="Rhea" id="RHEA-COMP:10131"/>
        <dbReference type="Rhea" id="RHEA-COMP:10132"/>
        <dbReference type="Rhea" id="RHEA-COMP:13555"/>
        <dbReference type="Rhea" id="RHEA-COMP:13556"/>
        <dbReference type="ChEBI" id="CHEBI:29950"/>
        <dbReference type="ChEBI" id="CHEBI:82612"/>
        <dbReference type="ChEBI" id="CHEBI:137386"/>
        <dbReference type="ChEBI" id="CHEBI:137387"/>
        <dbReference type="EC" id="2.1.1.63"/>
    </reaction>
</comment>
<dbReference type="CDD" id="cd06445">
    <property type="entry name" value="ATase"/>
    <property type="match status" value="1"/>
</dbReference>
<dbReference type="Proteomes" id="UP000077245">
    <property type="component" value="Unassembled WGS sequence"/>
</dbReference>
<keyword evidence="9" id="KW-1185">Reference proteome</keyword>
<evidence type="ECO:0000256" key="3">
    <source>
        <dbReference type="ARBA" id="ARBA00022679"/>
    </source>
</evidence>
<keyword evidence="2 8" id="KW-0489">Methyltransferase</keyword>
<dbReference type="EC" id="2.1.1.63" evidence="8"/>
<dbReference type="PANTHER" id="PTHR10815:SF13">
    <property type="entry name" value="METHYLATED-DNA--PROTEIN-CYSTEINE METHYLTRANSFERASE"/>
    <property type="match status" value="1"/>
</dbReference>
<dbReference type="RefSeq" id="WP_084269647.1">
    <property type="nucleotide sequence ID" value="NZ_LWMV01000202.1"/>
</dbReference>
<evidence type="ECO:0000256" key="2">
    <source>
        <dbReference type="ARBA" id="ARBA00022603"/>
    </source>
</evidence>
<dbReference type="AlphaFoldDB" id="A0A165ZIU9"/>
<dbReference type="InterPro" id="IPR036388">
    <property type="entry name" value="WH-like_DNA-bd_sf"/>
</dbReference>
<evidence type="ECO:0000256" key="5">
    <source>
        <dbReference type="ARBA" id="ARBA00023204"/>
    </source>
</evidence>
<dbReference type="InterPro" id="IPR014048">
    <property type="entry name" value="MethylDNA_cys_MeTrfase_DNA-bd"/>
</dbReference>
<evidence type="ECO:0000313" key="9">
    <source>
        <dbReference type="Proteomes" id="UP000077245"/>
    </source>
</evidence>
<protein>
    <submittedName>
        <fullName evidence="8">Methylated-DNA--protein-cysteine methyltransferase</fullName>
        <ecNumber evidence="8">2.1.1.63</ecNumber>
    </submittedName>
</protein>
<reference evidence="8 9" key="1">
    <citation type="submission" date="2016-04" db="EMBL/GenBank/DDBJ databases">
        <title>Genome sequence of Methanobrevibacter curvatus DSM 11111.</title>
        <authorList>
            <person name="Poehlein A."/>
            <person name="Seedorf H."/>
            <person name="Daniel R."/>
        </authorList>
    </citation>
    <scope>NUCLEOTIDE SEQUENCE [LARGE SCALE GENOMIC DNA]</scope>
    <source>
        <strain evidence="8 9">DSM 11111</strain>
    </source>
</reference>
<evidence type="ECO:0000313" key="8">
    <source>
        <dbReference type="EMBL" id="KZX10791.1"/>
    </source>
</evidence>
<dbReference type="EMBL" id="LWMV01000202">
    <property type="protein sequence ID" value="KZX10791.1"/>
    <property type="molecule type" value="Genomic_DNA"/>
</dbReference>
<keyword evidence="5" id="KW-0234">DNA repair</keyword>
<dbReference type="PROSITE" id="PS00374">
    <property type="entry name" value="MGMT"/>
    <property type="match status" value="1"/>
</dbReference>